<dbReference type="KEGG" id="taa:NMY3_02431"/>
<proteinExistence type="predicted"/>
<protein>
    <submittedName>
        <fullName evidence="1">Uncharacterized protein</fullName>
    </submittedName>
</protein>
<evidence type="ECO:0000313" key="2">
    <source>
        <dbReference type="Proteomes" id="UP000058925"/>
    </source>
</evidence>
<dbReference type="AlphaFoldDB" id="A0A654M0E8"/>
<gene>
    <name evidence="1" type="ORF">NMY3_02431</name>
</gene>
<keyword evidence="2" id="KW-1185">Reference proteome</keyword>
<organism evidence="1 2">
    <name type="scientific">Candidatus Nitrosocosmicus oleophilus</name>
    <dbReference type="NCBI Taxonomy" id="1353260"/>
    <lineage>
        <taxon>Archaea</taxon>
        <taxon>Nitrososphaerota</taxon>
        <taxon>Nitrososphaeria</taxon>
        <taxon>Nitrososphaerales</taxon>
        <taxon>Nitrososphaeraceae</taxon>
        <taxon>Candidatus Nitrosocosmicus</taxon>
    </lineage>
</organism>
<evidence type="ECO:0000313" key="1">
    <source>
        <dbReference type="EMBL" id="ALI36627.1"/>
    </source>
</evidence>
<sequence length="57" mass="6660">MTLGFFSKIDCSNMVHLNKTVQLAVYLITVFITSTTKDNKYTLLIRKQSRKISYTRQ</sequence>
<accession>A0A654M0E8</accession>
<reference evidence="2" key="1">
    <citation type="submission" date="2015-10" db="EMBL/GenBank/DDBJ databases">
        <title>Niche specialization of a soil ammonia-oxidizing archaeon, Candidatus Nitrosocosmicus oleophilus.</title>
        <authorList>
            <person name="Jung M.-Y."/>
            <person name="Rhee S.-K."/>
        </authorList>
    </citation>
    <scope>NUCLEOTIDE SEQUENCE [LARGE SCALE GENOMIC DNA]</scope>
    <source>
        <strain evidence="2">MY3</strain>
    </source>
</reference>
<dbReference type="Proteomes" id="UP000058925">
    <property type="component" value="Chromosome"/>
</dbReference>
<name>A0A654M0E8_9ARCH</name>
<dbReference type="EMBL" id="CP012850">
    <property type="protein sequence ID" value="ALI36627.1"/>
    <property type="molecule type" value="Genomic_DNA"/>
</dbReference>